<keyword evidence="4" id="KW-0804">Transcription</keyword>
<name>A0A853D8Z8_9MICO</name>
<dbReference type="SUPFAM" id="SSF46785">
    <property type="entry name" value="Winged helix' DNA-binding domain"/>
    <property type="match status" value="1"/>
</dbReference>
<dbReference type="PANTHER" id="PTHR30346:SF0">
    <property type="entry name" value="HCA OPERON TRANSCRIPTIONAL ACTIVATOR HCAR"/>
    <property type="match status" value="1"/>
</dbReference>
<feature type="domain" description="HTH lysR-type" evidence="5">
    <location>
        <begin position="1"/>
        <end position="60"/>
    </location>
</feature>
<proteinExistence type="inferred from homology"/>
<keyword evidence="3 6" id="KW-0238">DNA-binding</keyword>
<protein>
    <submittedName>
        <fullName evidence="6">DNA-binding transcriptional LysR family regulator</fullName>
    </submittedName>
</protein>
<evidence type="ECO:0000256" key="1">
    <source>
        <dbReference type="ARBA" id="ARBA00009437"/>
    </source>
</evidence>
<dbReference type="AlphaFoldDB" id="A0A853D8Z8"/>
<dbReference type="Pfam" id="PF00126">
    <property type="entry name" value="HTH_1"/>
    <property type="match status" value="1"/>
</dbReference>
<dbReference type="InterPro" id="IPR005119">
    <property type="entry name" value="LysR_subst-bd"/>
</dbReference>
<accession>A0A853D8Z8</accession>
<evidence type="ECO:0000256" key="4">
    <source>
        <dbReference type="ARBA" id="ARBA00023163"/>
    </source>
</evidence>
<dbReference type="GO" id="GO:0003700">
    <property type="term" value="F:DNA-binding transcription factor activity"/>
    <property type="evidence" value="ECO:0007669"/>
    <property type="project" value="InterPro"/>
</dbReference>
<dbReference type="InterPro" id="IPR036388">
    <property type="entry name" value="WH-like_DNA-bd_sf"/>
</dbReference>
<dbReference type="PROSITE" id="PS50931">
    <property type="entry name" value="HTH_LYSR"/>
    <property type="match status" value="1"/>
</dbReference>
<organism evidence="6 7">
    <name type="scientific">Allobranchiibius huperziae</name>
    <dbReference type="NCBI Taxonomy" id="1874116"/>
    <lineage>
        <taxon>Bacteria</taxon>
        <taxon>Bacillati</taxon>
        <taxon>Actinomycetota</taxon>
        <taxon>Actinomycetes</taxon>
        <taxon>Micrococcales</taxon>
        <taxon>Dermacoccaceae</taxon>
        <taxon>Allobranchiibius</taxon>
    </lineage>
</organism>
<evidence type="ECO:0000313" key="6">
    <source>
        <dbReference type="EMBL" id="NYJ73438.1"/>
    </source>
</evidence>
<evidence type="ECO:0000256" key="3">
    <source>
        <dbReference type="ARBA" id="ARBA00023125"/>
    </source>
</evidence>
<comment type="similarity">
    <text evidence="1">Belongs to the LysR transcriptional regulatory family.</text>
</comment>
<dbReference type="PANTHER" id="PTHR30346">
    <property type="entry name" value="TRANSCRIPTIONAL DUAL REGULATOR HCAR-RELATED"/>
    <property type="match status" value="1"/>
</dbReference>
<dbReference type="InterPro" id="IPR036390">
    <property type="entry name" value="WH_DNA-bd_sf"/>
</dbReference>
<gene>
    <name evidence="6" type="ORF">HNR15_000401</name>
</gene>
<dbReference type="Pfam" id="PF03466">
    <property type="entry name" value="LysR_substrate"/>
    <property type="match status" value="1"/>
</dbReference>
<reference evidence="6 7" key="1">
    <citation type="submission" date="2020-07" db="EMBL/GenBank/DDBJ databases">
        <title>Sequencing the genomes of 1000 actinobacteria strains.</title>
        <authorList>
            <person name="Klenk H.-P."/>
        </authorList>
    </citation>
    <scope>NUCLEOTIDE SEQUENCE [LARGE SCALE GENOMIC DNA]</scope>
    <source>
        <strain evidence="6 7">DSM 29531</strain>
    </source>
</reference>
<dbReference type="EMBL" id="JACCFW010000001">
    <property type="protein sequence ID" value="NYJ73438.1"/>
    <property type="molecule type" value="Genomic_DNA"/>
</dbReference>
<comment type="caution">
    <text evidence="6">The sequence shown here is derived from an EMBL/GenBank/DDBJ whole genome shotgun (WGS) entry which is preliminary data.</text>
</comment>
<evidence type="ECO:0000256" key="2">
    <source>
        <dbReference type="ARBA" id="ARBA00023015"/>
    </source>
</evidence>
<dbReference type="GO" id="GO:0003677">
    <property type="term" value="F:DNA binding"/>
    <property type="evidence" value="ECO:0007669"/>
    <property type="project" value="UniProtKB-KW"/>
</dbReference>
<dbReference type="GO" id="GO:0032993">
    <property type="term" value="C:protein-DNA complex"/>
    <property type="evidence" value="ECO:0007669"/>
    <property type="project" value="TreeGrafter"/>
</dbReference>
<dbReference type="Gene3D" id="3.40.190.10">
    <property type="entry name" value="Periplasmic binding protein-like II"/>
    <property type="match status" value="2"/>
</dbReference>
<evidence type="ECO:0000313" key="7">
    <source>
        <dbReference type="Proteomes" id="UP000571817"/>
    </source>
</evidence>
<keyword evidence="2" id="KW-0805">Transcription regulation</keyword>
<dbReference type="Proteomes" id="UP000571817">
    <property type="component" value="Unassembled WGS sequence"/>
</dbReference>
<dbReference type="InterPro" id="IPR000847">
    <property type="entry name" value="LysR_HTH_N"/>
</dbReference>
<sequence length="299" mass="32621">MELNLTEVLSWTVLAREGHYGRAADELHVSTSCLTKRIQRLESQLGTVLVERGPGGVLAITGTGRLFAVRAERLLDDARRLATSAHEPAAPVVVGVPGFDGARVFEHWARNQPPTVRETLATFVCWVGIAFDHLDLALKSQRVDIMLTAGASTQPGIRSTRLWPLDRIGLVARSHPLSGRRTVPVEQFATLPFLRSAAAPPDWMSLWCLGDVRPMSEARMVEVAPRSMSDVLGSVARGSVVAVSPTLVGPVLPPPVSYVRLEGAPPAWYFAHTRHDEPRRVVTEVLRLLASIPAEQTFA</sequence>
<keyword evidence="7" id="KW-1185">Reference proteome</keyword>
<dbReference type="Gene3D" id="1.10.10.10">
    <property type="entry name" value="Winged helix-like DNA-binding domain superfamily/Winged helix DNA-binding domain"/>
    <property type="match status" value="1"/>
</dbReference>
<evidence type="ECO:0000259" key="5">
    <source>
        <dbReference type="PROSITE" id="PS50931"/>
    </source>
</evidence>
<dbReference type="SUPFAM" id="SSF53850">
    <property type="entry name" value="Periplasmic binding protein-like II"/>
    <property type="match status" value="1"/>
</dbReference>
<dbReference type="RefSeq" id="WP_179478714.1">
    <property type="nucleotide sequence ID" value="NZ_JACCFW010000001.1"/>
</dbReference>